<dbReference type="EMBL" id="FNOU01000018">
    <property type="protein sequence ID" value="SDY15597.1"/>
    <property type="molecule type" value="Genomic_DNA"/>
</dbReference>
<dbReference type="InterPro" id="IPR008792">
    <property type="entry name" value="PQQD"/>
</dbReference>
<accession>A0A1H3HJE6</accession>
<dbReference type="InterPro" id="IPR041881">
    <property type="entry name" value="PqqD_sf"/>
</dbReference>
<keyword evidence="2" id="KW-1185">Reference proteome</keyword>
<dbReference type="STRING" id="1528.SAMN04488579_1187"/>
<gene>
    <name evidence="1" type="ORF">SAMN04488579_1187</name>
</gene>
<evidence type="ECO:0000313" key="1">
    <source>
        <dbReference type="EMBL" id="SDY15597.1"/>
    </source>
</evidence>
<dbReference type="Gene3D" id="1.10.10.1150">
    <property type="entry name" value="Coenzyme PQQ synthesis protein D (PqqD)"/>
    <property type="match status" value="1"/>
</dbReference>
<organism evidence="1 2">
    <name type="scientific">Eubacterium barkeri</name>
    <name type="common">Clostridium barkeri</name>
    <dbReference type="NCBI Taxonomy" id="1528"/>
    <lineage>
        <taxon>Bacteria</taxon>
        <taxon>Bacillati</taxon>
        <taxon>Bacillota</taxon>
        <taxon>Clostridia</taxon>
        <taxon>Eubacteriales</taxon>
        <taxon>Eubacteriaceae</taxon>
        <taxon>Eubacterium</taxon>
    </lineage>
</organism>
<protein>
    <submittedName>
        <fullName evidence="1">Coenzyme PQQ synthesis protein D (PqqD)</fullName>
    </submittedName>
</protein>
<dbReference type="RefSeq" id="WP_090246159.1">
    <property type="nucleotide sequence ID" value="NZ_FNOU01000018.1"/>
</dbReference>
<dbReference type="Pfam" id="PF05402">
    <property type="entry name" value="PqqD"/>
    <property type="match status" value="1"/>
</dbReference>
<dbReference type="OrthoDB" id="1752996at2"/>
<dbReference type="Proteomes" id="UP000199652">
    <property type="component" value="Unassembled WGS sequence"/>
</dbReference>
<evidence type="ECO:0000313" key="2">
    <source>
        <dbReference type="Proteomes" id="UP000199652"/>
    </source>
</evidence>
<proteinExistence type="predicted"/>
<dbReference type="AlphaFoldDB" id="A0A1H3HJE6"/>
<reference evidence="2" key="1">
    <citation type="submission" date="2016-10" db="EMBL/GenBank/DDBJ databases">
        <authorList>
            <person name="Varghese N."/>
            <person name="Submissions S."/>
        </authorList>
    </citation>
    <scope>NUCLEOTIDE SEQUENCE [LARGE SCALE GENOMIC DNA]</scope>
    <source>
        <strain evidence="2">VPI 5359</strain>
    </source>
</reference>
<sequence>MKIKPDFILTQLGGESIVVAAGEASTTFNGMIRLNPTAVCIWRCLEVGKSLEEVVDTVVDDFEVSKEQALLDVEGFIGELQEVTILE</sequence>
<name>A0A1H3HJE6_EUBBA</name>